<dbReference type="EnsemblMetazoa" id="AALB014911-RA">
    <property type="protein sequence ID" value="AALB014911-PA"/>
    <property type="gene ID" value="AALB014911"/>
</dbReference>
<dbReference type="AlphaFoldDB" id="A0A182FZ94"/>
<name>A0A182FZ94_ANOAL</name>
<dbReference type="VEuPathDB" id="VectorBase:AALB014911"/>
<sequence length="42" mass="4935">MRIRRRIELTETRQSPRYVLYHVLPQSSAYLISLTDAKGESV</sequence>
<dbReference type="Proteomes" id="UP000069272">
    <property type="component" value="Chromosome 3R"/>
</dbReference>
<keyword evidence="2" id="KW-1185">Reference proteome</keyword>
<accession>A0A182FZ94</accession>
<evidence type="ECO:0000313" key="2">
    <source>
        <dbReference type="Proteomes" id="UP000069272"/>
    </source>
</evidence>
<organism evidence="1 2">
    <name type="scientific">Anopheles albimanus</name>
    <name type="common">New world malaria mosquito</name>
    <dbReference type="NCBI Taxonomy" id="7167"/>
    <lineage>
        <taxon>Eukaryota</taxon>
        <taxon>Metazoa</taxon>
        <taxon>Ecdysozoa</taxon>
        <taxon>Arthropoda</taxon>
        <taxon>Hexapoda</taxon>
        <taxon>Insecta</taxon>
        <taxon>Pterygota</taxon>
        <taxon>Neoptera</taxon>
        <taxon>Endopterygota</taxon>
        <taxon>Diptera</taxon>
        <taxon>Nematocera</taxon>
        <taxon>Culicoidea</taxon>
        <taxon>Culicidae</taxon>
        <taxon>Anophelinae</taxon>
        <taxon>Anopheles</taxon>
    </lineage>
</organism>
<proteinExistence type="predicted"/>
<reference evidence="1 2" key="1">
    <citation type="journal article" date="2017" name="G3 (Bethesda)">
        <title>The Physical Genome Mapping of Anopheles albimanus Corrected Scaffold Misassemblies and Identified Interarm Rearrangements in Genus Anopheles.</title>
        <authorList>
            <person name="Artemov G.N."/>
            <person name="Peery A.N."/>
            <person name="Jiang X."/>
            <person name="Tu Z."/>
            <person name="Stegniy V.N."/>
            <person name="Sharakhova M.V."/>
            <person name="Sharakhov I.V."/>
        </authorList>
    </citation>
    <scope>NUCLEOTIDE SEQUENCE [LARGE SCALE GENOMIC DNA]</scope>
    <source>
        <strain evidence="1 2">ALBI9_A</strain>
    </source>
</reference>
<evidence type="ECO:0000313" key="1">
    <source>
        <dbReference type="EnsemblMetazoa" id="AALB014911-PA"/>
    </source>
</evidence>
<reference evidence="1" key="2">
    <citation type="submission" date="2022-08" db="UniProtKB">
        <authorList>
            <consortium name="EnsemblMetazoa"/>
        </authorList>
    </citation>
    <scope>IDENTIFICATION</scope>
    <source>
        <strain evidence="1">STECLA/ALBI9_A</strain>
    </source>
</reference>
<protein>
    <submittedName>
        <fullName evidence="1">Uncharacterized protein</fullName>
    </submittedName>
</protein>